<dbReference type="AlphaFoldDB" id="A0A1Y2B5A9"/>
<organism evidence="2 3">
    <name type="scientific">Naematelia encephala</name>
    <dbReference type="NCBI Taxonomy" id="71784"/>
    <lineage>
        <taxon>Eukaryota</taxon>
        <taxon>Fungi</taxon>
        <taxon>Dikarya</taxon>
        <taxon>Basidiomycota</taxon>
        <taxon>Agaricomycotina</taxon>
        <taxon>Tremellomycetes</taxon>
        <taxon>Tremellales</taxon>
        <taxon>Naemateliaceae</taxon>
        <taxon>Naematelia</taxon>
    </lineage>
</organism>
<feature type="region of interest" description="Disordered" evidence="1">
    <location>
        <begin position="221"/>
        <end position="257"/>
    </location>
</feature>
<reference evidence="2 3" key="1">
    <citation type="submission" date="2016-07" db="EMBL/GenBank/DDBJ databases">
        <title>Pervasive Adenine N6-methylation of Active Genes in Fungi.</title>
        <authorList>
            <consortium name="DOE Joint Genome Institute"/>
            <person name="Mondo S.J."/>
            <person name="Dannebaum R.O."/>
            <person name="Kuo R.C."/>
            <person name="Labutti K."/>
            <person name="Haridas S."/>
            <person name="Kuo A."/>
            <person name="Salamov A."/>
            <person name="Ahrendt S.R."/>
            <person name="Lipzen A."/>
            <person name="Sullivan W."/>
            <person name="Andreopoulos W.B."/>
            <person name="Clum A."/>
            <person name="Lindquist E."/>
            <person name="Daum C."/>
            <person name="Ramamoorthy G.K."/>
            <person name="Gryganskyi A."/>
            <person name="Culley D."/>
            <person name="Magnuson J.K."/>
            <person name="James T.Y."/>
            <person name="O'Malley M.A."/>
            <person name="Stajich J.E."/>
            <person name="Spatafora J.W."/>
            <person name="Visel A."/>
            <person name="Grigoriev I.V."/>
        </authorList>
    </citation>
    <scope>NUCLEOTIDE SEQUENCE [LARGE SCALE GENOMIC DNA]</scope>
    <source>
        <strain evidence="2 3">68-887.2</strain>
    </source>
</reference>
<evidence type="ECO:0000313" key="2">
    <source>
        <dbReference type="EMBL" id="ORY30021.1"/>
    </source>
</evidence>
<feature type="compositionally biased region" description="Polar residues" evidence="1">
    <location>
        <begin position="239"/>
        <end position="252"/>
    </location>
</feature>
<evidence type="ECO:0000313" key="3">
    <source>
        <dbReference type="Proteomes" id="UP000193986"/>
    </source>
</evidence>
<feature type="region of interest" description="Disordered" evidence="1">
    <location>
        <begin position="92"/>
        <end position="131"/>
    </location>
</feature>
<name>A0A1Y2B5A9_9TREE</name>
<protein>
    <submittedName>
        <fullName evidence="2">Uncharacterized protein</fullName>
    </submittedName>
</protein>
<dbReference type="EMBL" id="MCFC01000022">
    <property type="protein sequence ID" value="ORY30021.1"/>
    <property type="molecule type" value="Genomic_DNA"/>
</dbReference>
<sequence>MPPSRSSSNPGLPAVTIVLTPYPGHQNVSPRSPRPGTPYALTPYPHNTTFLSTSPGRSPLGSPAYLLNPAVEPIVSQRARSNHLDKPIRPIVTKSSHSHTKHVSIASPSLHSPSPSHHSASLNRQHSPRIVSSPYLRRTHLIPASLRMTSIRTSATESSPSPLPPTPMTRFPSHFSSVSPLNTSEKWVKELKKRPAPILIPTLQAGGSSSLWGRRHINSEMTEGEASSTPHDEEGQDTARGSNIARSISPDNGPTAIPLTVRRLGTGWLTAEVPLLRDEPSPGWADFQAISIT</sequence>
<feature type="compositionally biased region" description="Low complexity" evidence="1">
    <location>
        <begin position="103"/>
        <end position="122"/>
    </location>
</feature>
<feature type="region of interest" description="Disordered" evidence="1">
    <location>
        <begin position="152"/>
        <end position="179"/>
    </location>
</feature>
<proteinExistence type="predicted"/>
<gene>
    <name evidence="2" type="ORF">BCR39DRAFT_530669</name>
</gene>
<dbReference type="InParanoid" id="A0A1Y2B5A9"/>
<evidence type="ECO:0000256" key="1">
    <source>
        <dbReference type="SAM" id="MobiDB-lite"/>
    </source>
</evidence>
<dbReference type="Proteomes" id="UP000193986">
    <property type="component" value="Unassembled WGS sequence"/>
</dbReference>
<comment type="caution">
    <text evidence="2">The sequence shown here is derived from an EMBL/GenBank/DDBJ whole genome shotgun (WGS) entry which is preliminary data.</text>
</comment>
<keyword evidence="3" id="KW-1185">Reference proteome</keyword>
<accession>A0A1Y2B5A9</accession>